<feature type="compositionally biased region" description="Polar residues" evidence="14">
    <location>
        <begin position="310"/>
        <end position="322"/>
    </location>
</feature>
<dbReference type="GO" id="GO:0030155">
    <property type="term" value="P:regulation of cell adhesion"/>
    <property type="evidence" value="ECO:0007669"/>
    <property type="project" value="TreeGrafter"/>
</dbReference>
<keyword evidence="16" id="KW-1185">Reference proteome</keyword>
<dbReference type="InterPro" id="IPR017907">
    <property type="entry name" value="Znf_RING_CS"/>
</dbReference>
<dbReference type="InParanoid" id="A0A1S3HMX2"/>
<dbReference type="KEGG" id="lak:106156615"/>
<dbReference type="GeneID" id="106156615"/>
<comment type="pathway">
    <text evidence="3">Protein modification; protein ubiquitination.</text>
</comment>
<evidence type="ECO:0000256" key="9">
    <source>
        <dbReference type="ARBA" id="ARBA00022786"/>
    </source>
</evidence>
<dbReference type="PANTHER" id="PTHR13480:SF0">
    <property type="entry name" value="E3 UBIQUITIN-PROTEIN LIGASE HAKAI"/>
    <property type="match status" value="1"/>
</dbReference>
<dbReference type="PRINTS" id="PR01217">
    <property type="entry name" value="PRICHEXTENSN"/>
</dbReference>
<feature type="compositionally biased region" description="Basic and acidic residues" evidence="14">
    <location>
        <begin position="297"/>
        <end position="309"/>
    </location>
</feature>
<dbReference type="AlphaFoldDB" id="A0A1S3HMX2"/>
<feature type="compositionally biased region" description="Pro residues" evidence="14">
    <location>
        <begin position="401"/>
        <end position="429"/>
    </location>
</feature>
<keyword evidence="10" id="KW-0862">Zinc</keyword>
<dbReference type="Gene3D" id="6.10.140.2210">
    <property type="match status" value="1"/>
</dbReference>
<evidence type="ECO:0000313" key="16">
    <source>
        <dbReference type="Proteomes" id="UP000085678"/>
    </source>
</evidence>
<reference evidence="17" key="1">
    <citation type="submission" date="2025-08" db="UniProtKB">
        <authorList>
            <consortium name="RefSeq"/>
        </authorList>
    </citation>
    <scope>IDENTIFICATION</scope>
    <source>
        <tissue evidence="17">Gonads</tissue>
    </source>
</reference>
<dbReference type="UniPathway" id="UPA00143"/>
<dbReference type="OrthoDB" id="547746at2759"/>
<dbReference type="GO" id="GO:0005634">
    <property type="term" value="C:nucleus"/>
    <property type="evidence" value="ECO:0007669"/>
    <property type="project" value="UniProtKB-SubCell"/>
</dbReference>
<gene>
    <name evidence="17" type="primary">LOC106156615</name>
</gene>
<feature type="compositionally biased region" description="Polar residues" evidence="14">
    <location>
        <begin position="286"/>
        <end position="295"/>
    </location>
</feature>
<keyword evidence="6" id="KW-0808">Transferase</keyword>
<feature type="compositionally biased region" description="Pro residues" evidence="14">
    <location>
        <begin position="247"/>
        <end position="258"/>
    </location>
</feature>
<dbReference type="InterPro" id="IPR041042">
    <property type="entry name" value="Znf_Hakai"/>
</dbReference>
<dbReference type="Gene3D" id="3.30.40.10">
    <property type="entry name" value="Zinc/RING finger domain, C3HC4 (zinc finger)"/>
    <property type="match status" value="1"/>
</dbReference>
<evidence type="ECO:0000256" key="14">
    <source>
        <dbReference type="SAM" id="MobiDB-lite"/>
    </source>
</evidence>
<dbReference type="RefSeq" id="XP_013387405.1">
    <property type="nucleotide sequence ID" value="XM_013531951.1"/>
</dbReference>
<comment type="similarity">
    <text evidence="12">Belongs to the Hakai family.</text>
</comment>
<evidence type="ECO:0000256" key="6">
    <source>
        <dbReference type="ARBA" id="ARBA00022679"/>
    </source>
</evidence>
<dbReference type="Pfam" id="PF18408">
    <property type="entry name" value="zf_Hakai"/>
    <property type="match status" value="1"/>
</dbReference>
<evidence type="ECO:0000256" key="11">
    <source>
        <dbReference type="ARBA" id="ARBA00023242"/>
    </source>
</evidence>
<evidence type="ECO:0000256" key="5">
    <source>
        <dbReference type="ARBA" id="ARBA00022473"/>
    </source>
</evidence>
<evidence type="ECO:0000259" key="15">
    <source>
        <dbReference type="Pfam" id="PF18408"/>
    </source>
</evidence>
<dbReference type="PROSITE" id="PS00518">
    <property type="entry name" value="ZF_RING_1"/>
    <property type="match status" value="1"/>
</dbReference>
<dbReference type="EC" id="2.3.2.27" evidence="4"/>
<dbReference type="InterPro" id="IPR013083">
    <property type="entry name" value="Znf_RING/FYVE/PHD"/>
</dbReference>
<evidence type="ECO:0000256" key="12">
    <source>
        <dbReference type="ARBA" id="ARBA00038499"/>
    </source>
</evidence>
<keyword evidence="11" id="KW-0539">Nucleus</keyword>
<dbReference type="STRING" id="7574.A0A1S3HMX2"/>
<dbReference type="OMA" id="HLPPKQH"/>
<evidence type="ECO:0000256" key="10">
    <source>
        <dbReference type="ARBA" id="ARBA00022833"/>
    </source>
</evidence>
<evidence type="ECO:0000256" key="2">
    <source>
        <dbReference type="ARBA" id="ARBA00004123"/>
    </source>
</evidence>
<dbReference type="CDD" id="cd16508">
    <property type="entry name" value="RING-HC_HAKAI-like"/>
    <property type="match status" value="1"/>
</dbReference>
<comment type="subcellular location">
    <subcellularLocation>
        <location evidence="2">Nucleus</location>
    </subcellularLocation>
</comment>
<comment type="catalytic activity">
    <reaction evidence="1">
        <text>S-ubiquitinyl-[E2 ubiquitin-conjugating enzyme]-L-cysteine + [acceptor protein]-L-lysine = [E2 ubiquitin-conjugating enzyme]-L-cysteine + N(6)-ubiquitinyl-[acceptor protein]-L-lysine.</text>
        <dbReference type="EC" id="2.3.2.27"/>
    </reaction>
</comment>
<feature type="region of interest" description="Disordered" evidence="14">
    <location>
        <begin position="227"/>
        <end position="429"/>
    </location>
</feature>
<protein>
    <recommendedName>
        <fullName evidence="13">E3 ubiquitin-protein ligase Hakai</fullName>
        <ecNumber evidence="4">2.3.2.27</ecNumber>
    </recommendedName>
</protein>
<accession>A0A1S3HMX2</accession>
<name>A0A1S3HMX2_LINAN</name>
<proteinExistence type="inferred from homology"/>
<feature type="compositionally biased region" description="Pro residues" evidence="14">
    <location>
        <begin position="377"/>
        <end position="393"/>
    </location>
</feature>
<evidence type="ECO:0000256" key="4">
    <source>
        <dbReference type="ARBA" id="ARBA00012483"/>
    </source>
</evidence>
<dbReference type="InterPro" id="IPR040383">
    <property type="entry name" value="HAKAI/CBLL2"/>
</dbReference>
<evidence type="ECO:0000256" key="1">
    <source>
        <dbReference type="ARBA" id="ARBA00000900"/>
    </source>
</evidence>
<feature type="domain" description="Hakai C2H2 zinc finger" evidence="15">
    <location>
        <begin position="156"/>
        <end position="193"/>
    </location>
</feature>
<dbReference type="PANTHER" id="PTHR13480">
    <property type="entry name" value="E3 UBIQUITIN-PROTEIN LIGASE HAKAI-RELATED"/>
    <property type="match status" value="1"/>
</dbReference>
<dbReference type="GO" id="GO:0016567">
    <property type="term" value="P:protein ubiquitination"/>
    <property type="evidence" value="ECO:0007669"/>
    <property type="project" value="UniProtKB-UniPathway"/>
</dbReference>
<keyword evidence="7" id="KW-0479">Metal-binding</keyword>
<feature type="compositionally biased region" description="Pro residues" evidence="14">
    <location>
        <begin position="48"/>
        <end position="57"/>
    </location>
</feature>
<evidence type="ECO:0000256" key="3">
    <source>
        <dbReference type="ARBA" id="ARBA00004906"/>
    </source>
</evidence>
<keyword evidence="8" id="KW-0863">Zinc-finger</keyword>
<evidence type="ECO:0000256" key="13">
    <source>
        <dbReference type="ARBA" id="ARBA00041081"/>
    </source>
</evidence>
<evidence type="ECO:0000256" key="7">
    <source>
        <dbReference type="ARBA" id="ARBA00022723"/>
    </source>
</evidence>
<dbReference type="FunFam" id="3.30.40.10:FF:000432">
    <property type="entry name" value="E3 ubiquitin-protein ligase Hakai"/>
    <property type="match status" value="1"/>
</dbReference>
<dbReference type="InterPro" id="IPR040380">
    <property type="entry name" value="HAKAI-like_RING-HC"/>
</dbReference>
<keyword evidence="5" id="KW-0217">Developmental protein</keyword>
<evidence type="ECO:0000313" key="17">
    <source>
        <dbReference type="RefSeq" id="XP_013387405.1"/>
    </source>
</evidence>
<dbReference type="GO" id="GO:0008270">
    <property type="term" value="F:zinc ion binding"/>
    <property type="evidence" value="ECO:0007669"/>
    <property type="project" value="UniProtKB-KW"/>
</dbReference>
<keyword evidence="9" id="KW-0833">Ubl conjugation pathway</keyword>
<evidence type="ECO:0000256" key="8">
    <source>
        <dbReference type="ARBA" id="ARBA00022771"/>
    </source>
</evidence>
<sequence length="429" mass="47627">MIYDILTELELESEEGASAGSSVESVRKNISLKLKGKTKARRSDPKPKPVQHPPPALEPVGGQSDQLMSPTGHGSEGEPDSPFEQKTRWNHKVNLIGEKVVDPLIHCCDKCDLPILIYGRMIPCKHVFCFDCAKKTDKNCARCDDPVQRIEQSALGSVFVCTFGGTKHGVSGCRRTYLSQRDLQAHVNHRHLREGQQPSPHQAPPVQEYRPQAETMHVPQAPQHVVYHQQPPPEDMHRHHSGAHQPQPHPQGPPPQAHLPPQQHLPHGRPPPVSSPLEYKPHHNTSRTNLITVQIQDEGRDKSRGHYEHSTTNFPPQGHTPSNYPPPGHQPQPYYAPPHHGPPPSTGPPQRTPMSQPPQMSQPPPMYTTSHPGMAGGPPPRHGPPPQRYPSPHPQYEEGPMTPPWNPPPHSRGPPPPRAGGPPHQPYYQ</sequence>
<dbReference type="Proteomes" id="UP000085678">
    <property type="component" value="Unplaced"/>
</dbReference>
<dbReference type="GO" id="GO:0061630">
    <property type="term" value="F:ubiquitin protein ligase activity"/>
    <property type="evidence" value="ECO:0007669"/>
    <property type="project" value="UniProtKB-EC"/>
</dbReference>
<feature type="region of interest" description="Disordered" evidence="14">
    <location>
        <begin position="30"/>
        <end position="85"/>
    </location>
</feature>
<organism evidence="16 17">
    <name type="scientific">Lingula anatina</name>
    <name type="common">Brachiopod</name>
    <name type="synonym">Lingula unguis</name>
    <dbReference type="NCBI Taxonomy" id="7574"/>
    <lineage>
        <taxon>Eukaryota</taxon>
        <taxon>Metazoa</taxon>
        <taxon>Spiralia</taxon>
        <taxon>Lophotrochozoa</taxon>
        <taxon>Brachiopoda</taxon>
        <taxon>Linguliformea</taxon>
        <taxon>Lingulata</taxon>
        <taxon>Lingulida</taxon>
        <taxon>Linguloidea</taxon>
        <taxon>Lingulidae</taxon>
        <taxon>Lingula</taxon>
    </lineage>
</organism>
<feature type="compositionally biased region" description="Pro residues" evidence="14">
    <location>
        <begin position="323"/>
        <end position="351"/>
    </location>
</feature>